<dbReference type="InterPro" id="IPR016032">
    <property type="entry name" value="Sig_transdc_resp-reg_C-effctor"/>
</dbReference>
<dbReference type="PRINTS" id="PR00038">
    <property type="entry name" value="HTHLUXR"/>
</dbReference>
<dbReference type="CDD" id="cd06170">
    <property type="entry name" value="LuxR_C_like"/>
    <property type="match status" value="1"/>
</dbReference>
<evidence type="ECO:0000259" key="8">
    <source>
        <dbReference type="PROSITE" id="PS50110"/>
    </source>
</evidence>
<dbReference type="Proteomes" id="UP000001027">
    <property type="component" value="Chromosome"/>
</dbReference>
<dbReference type="GO" id="GO:0003677">
    <property type="term" value="F:DNA binding"/>
    <property type="evidence" value="ECO:0007669"/>
    <property type="project" value="UniProtKB-KW"/>
</dbReference>
<evidence type="ECO:0000256" key="4">
    <source>
        <dbReference type="ARBA" id="ARBA00023125"/>
    </source>
</evidence>
<dbReference type="eggNOG" id="COG4566">
    <property type="taxonomic scope" value="Bacteria"/>
</dbReference>
<dbReference type="CDD" id="cd17537">
    <property type="entry name" value="REC_FixJ"/>
    <property type="match status" value="1"/>
</dbReference>
<dbReference type="GO" id="GO:0000160">
    <property type="term" value="P:phosphorelay signal transduction system"/>
    <property type="evidence" value="ECO:0007669"/>
    <property type="project" value="UniProtKB-KW"/>
</dbReference>
<dbReference type="SMART" id="SM00421">
    <property type="entry name" value="HTH_LUXR"/>
    <property type="match status" value="1"/>
</dbReference>
<dbReference type="PROSITE" id="PS50110">
    <property type="entry name" value="RESPONSE_REGULATORY"/>
    <property type="match status" value="1"/>
</dbReference>
<dbReference type="PROSITE" id="PS50043">
    <property type="entry name" value="HTH_LUXR_2"/>
    <property type="match status" value="1"/>
</dbReference>
<dbReference type="FunFam" id="3.40.50.2300:FF:000018">
    <property type="entry name" value="DNA-binding transcriptional regulator NtrC"/>
    <property type="match status" value="1"/>
</dbReference>
<dbReference type="PROSITE" id="PS00622">
    <property type="entry name" value="HTH_LUXR_1"/>
    <property type="match status" value="1"/>
</dbReference>
<keyword evidence="5" id="KW-0804">Transcription</keyword>
<evidence type="ECO:0000256" key="6">
    <source>
        <dbReference type="PROSITE-ProRule" id="PRU00169"/>
    </source>
</evidence>
<dbReference type="InterPro" id="IPR001789">
    <property type="entry name" value="Sig_transdc_resp-reg_receiver"/>
</dbReference>
<feature type="domain" description="HTH luxR-type" evidence="7">
    <location>
        <begin position="141"/>
        <end position="206"/>
    </location>
</feature>
<dbReference type="SUPFAM" id="SSF46894">
    <property type="entry name" value="C-terminal effector domain of the bipartite response regulators"/>
    <property type="match status" value="1"/>
</dbReference>
<feature type="modified residue" description="4-aspartylphosphate" evidence="6">
    <location>
        <position position="60"/>
    </location>
</feature>
<keyword evidence="4" id="KW-0238">DNA-binding</keyword>
<keyword evidence="1 6" id="KW-0597">Phosphoprotein</keyword>
<protein>
    <submittedName>
        <fullName evidence="9">Two component response regulator</fullName>
    </submittedName>
</protein>
<dbReference type="PANTHER" id="PTHR44688">
    <property type="entry name" value="DNA-BINDING TRANSCRIPTIONAL ACTIVATOR DEVR_DOSR"/>
    <property type="match status" value="1"/>
</dbReference>
<dbReference type="GO" id="GO:0006355">
    <property type="term" value="P:regulation of DNA-templated transcription"/>
    <property type="evidence" value="ECO:0007669"/>
    <property type="project" value="InterPro"/>
</dbReference>
<dbReference type="Pfam" id="PF00072">
    <property type="entry name" value="Response_reg"/>
    <property type="match status" value="1"/>
</dbReference>
<evidence type="ECO:0000256" key="2">
    <source>
        <dbReference type="ARBA" id="ARBA00023012"/>
    </source>
</evidence>
<gene>
    <name evidence="9" type="ordered locus">BB1102</name>
</gene>
<evidence type="ECO:0000313" key="10">
    <source>
        <dbReference type="Proteomes" id="UP000001027"/>
    </source>
</evidence>
<dbReference type="AlphaFoldDB" id="A0A0H3LIW2"/>
<dbReference type="SUPFAM" id="SSF52172">
    <property type="entry name" value="CheY-like"/>
    <property type="match status" value="1"/>
</dbReference>
<evidence type="ECO:0000256" key="1">
    <source>
        <dbReference type="ARBA" id="ARBA00022553"/>
    </source>
</evidence>
<dbReference type="KEGG" id="bbr:BB1102"/>
<evidence type="ECO:0000313" key="9">
    <source>
        <dbReference type="EMBL" id="CAE31600.1"/>
    </source>
</evidence>
<dbReference type="EMBL" id="BX640440">
    <property type="protein sequence ID" value="CAE31600.1"/>
    <property type="molecule type" value="Genomic_DNA"/>
</dbReference>
<dbReference type="InterPro" id="IPR036388">
    <property type="entry name" value="WH-like_DNA-bd_sf"/>
</dbReference>
<reference evidence="9 10" key="1">
    <citation type="journal article" date="2003" name="Nat. Genet.">
        <title>Comparative analysis of the genome sequences of Bordetella pertussis, Bordetella parapertussis and Bordetella bronchiseptica.</title>
        <authorList>
            <person name="Parkhill J."/>
            <person name="Sebaihia M."/>
            <person name="Preston A."/>
            <person name="Murphy L.D."/>
            <person name="Thomson N.R."/>
            <person name="Harris D.E."/>
            <person name="Holden M.T.G."/>
            <person name="Churcher C.M."/>
            <person name="Bentley S.D."/>
            <person name="Mungall K.L."/>
            <person name="Cerdeno-Tarraga A.-M."/>
            <person name="Temple L."/>
            <person name="James K.D."/>
            <person name="Harris B."/>
            <person name="Quail M.A."/>
            <person name="Achtman M."/>
            <person name="Atkin R."/>
            <person name="Baker S."/>
            <person name="Basham D."/>
            <person name="Bason N."/>
            <person name="Cherevach I."/>
            <person name="Chillingworth T."/>
            <person name="Collins M."/>
            <person name="Cronin A."/>
            <person name="Davis P."/>
            <person name="Doggett J."/>
            <person name="Feltwell T."/>
            <person name="Goble A."/>
            <person name="Hamlin N."/>
            <person name="Hauser H."/>
            <person name="Holroyd S."/>
            <person name="Jagels K."/>
            <person name="Leather S."/>
            <person name="Moule S."/>
            <person name="Norberczak H."/>
            <person name="O'Neil S."/>
            <person name="Ormond D."/>
            <person name="Price C."/>
            <person name="Rabbinowitsch E."/>
            <person name="Rutter S."/>
            <person name="Sanders M."/>
            <person name="Saunders D."/>
            <person name="Seeger K."/>
            <person name="Sharp S."/>
            <person name="Simmonds M."/>
            <person name="Skelton J."/>
            <person name="Squares R."/>
            <person name="Squares S."/>
            <person name="Stevens K."/>
            <person name="Unwin L."/>
            <person name="Whitehead S."/>
            <person name="Barrell B.G."/>
            <person name="Maskell D.J."/>
        </authorList>
    </citation>
    <scope>NUCLEOTIDE SEQUENCE [LARGE SCALE GENOMIC DNA]</scope>
    <source>
        <strain evidence="9 10">ATCC BAA-588 / NCTC 13252 / RB50</strain>
    </source>
</reference>
<dbReference type="Gene3D" id="1.10.10.10">
    <property type="entry name" value="Winged helix-like DNA-binding domain superfamily/Winged helix DNA-binding domain"/>
    <property type="match status" value="1"/>
</dbReference>
<proteinExistence type="predicted"/>
<dbReference type="Gene3D" id="3.40.50.2300">
    <property type="match status" value="1"/>
</dbReference>
<keyword evidence="3" id="KW-0805">Transcription regulation</keyword>
<dbReference type="InterPro" id="IPR000792">
    <property type="entry name" value="Tscrpt_reg_LuxR_C"/>
</dbReference>
<accession>A0A0H3LIW2</accession>
<dbReference type="InterPro" id="IPR011006">
    <property type="entry name" value="CheY-like_superfamily"/>
</dbReference>
<sequence length="207" mass="22281">MTADMQKAAGIVYIVDDDSSVRAALADLLASVGLRALTFGSTGEFLAQAMEDAPGCLVLDVRMPGQSGMDFHRRMAGLEINLPVIFITGHGDIAMGVQAMKNGAIEFLAKPFREQDLLDAIHAGIGLDRQRRERAAHAAALQARWASLSAGEQDVVRLVVQGLLNKQVAARLGISEITVKVRRGHAMRKMQAGSLAELVRITEKLKP</sequence>
<dbReference type="HOGENOM" id="CLU_000445_90_4_4"/>
<feature type="domain" description="Response regulatory" evidence="8">
    <location>
        <begin position="11"/>
        <end position="125"/>
    </location>
</feature>
<dbReference type="Pfam" id="PF00196">
    <property type="entry name" value="GerE"/>
    <property type="match status" value="1"/>
</dbReference>
<keyword evidence="2" id="KW-0902">Two-component regulatory system</keyword>
<organism evidence="9 10">
    <name type="scientific">Bordetella bronchiseptica (strain ATCC BAA-588 / NCTC 13252 / RB50)</name>
    <name type="common">Alcaligenes bronchisepticus</name>
    <dbReference type="NCBI Taxonomy" id="257310"/>
    <lineage>
        <taxon>Bacteria</taxon>
        <taxon>Pseudomonadati</taxon>
        <taxon>Pseudomonadota</taxon>
        <taxon>Betaproteobacteria</taxon>
        <taxon>Burkholderiales</taxon>
        <taxon>Alcaligenaceae</taxon>
        <taxon>Bordetella</taxon>
    </lineage>
</organism>
<name>A0A0H3LIW2_BORBR</name>
<evidence type="ECO:0000259" key="7">
    <source>
        <dbReference type="PROSITE" id="PS50043"/>
    </source>
</evidence>
<dbReference type="PANTHER" id="PTHR44688:SF16">
    <property type="entry name" value="DNA-BINDING TRANSCRIPTIONAL ACTIVATOR DEVR_DOSR"/>
    <property type="match status" value="1"/>
</dbReference>
<evidence type="ECO:0000256" key="5">
    <source>
        <dbReference type="ARBA" id="ARBA00023163"/>
    </source>
</evidence>
<evidence type="ECO:0000256" key="3">
    <source>
        <dbReference type="ARBA" id="ARBA00023015"/>
    </source>
</evidence>
<dbReference type="SMART" id="SM00448">
    <property type="entry name" value="REC"/>
    <property type="match status" value="1"/>
</dbReference>